<organism evidence="2 3">
    <name type="scientific">Croceicoccus ponticola</name>
    <dbReference type="NCBI Taxonomy" id="2217664"/>
    <lineage>
        <taxon>Bacteria</taxon>
        <taxon>Pseudomonadati</taxon>
        <taxon>Pseudomonadota</taxon>
        <taxon>Alphaproteobacteria</taxon>
        <taxon>Sphingomonadales</taxon>
        <taxon>Erythrobacteraceae</taxon>
        <taxon>Croceicoccus</taxon>
    </lineage>
</organism>
<sequence length="428" mass="48845">MPFESIRISDLMVNPANDRHGELRDESAAIGELFHEHEPRMRALAEDIAREGRIFDPPLVMLHDDSYVVFDGNRRVTCIKLIRSPDLAPNDDLRQFFQGLRNKWEGRFPSRIMCQVEADREAVDNILFRRHTGTQAGVGQIGWDDRAKRNFSERTGRGNTANVSASIEAFLDDGGMLPEGRIPWSTLARLLSSEQFRNRVGVSTAGRQFVLTHDRDVVLNTLHRITSDLASGDLTLGDLWNNEGKRRYLDQLETENILPTEQHRNAVGPQPQPPIPGRRGRPARHQPASRTLIPAGVPSPQWTADQQRLSRIWDELCSLPIRTFPNATAALLRMLLEHAVEGYIAEHGISERQDLSRRVGVVARSLLDRDLIDQRYFEEIERIRQNDELISVASMQRLLHSPDFSPMEREFRAYWDRLGRFIVAACSL</sequence>
<evidence type="ECO:0000313" key="3">
    <source>
        <dbReference type="Proteomes" id="UP000283003"/>
    </source>
</evidence>
<dbReference type="RefSeq" id="WP_127611037.1">
    <property type="nucleotide sequence ID" value="NZ_RXOL01000001.1"/>
</dbReference>
<name>A0A437GZQ0_9SPHN</name>
<reference evidence="2 3" key="1">
    <citation type="submission" date="2018-12" db="EMBL/GenBank/DDBJ databases">
        <title>Croceicoccus ponticola sp. nov., a lipolytic bacterium isolated from seawater.</title>
        <authorList>
            <person name="Yoon J.-H."/>
        </authorList>
    </citation>
    <scope>NUCLEOTIDE SEQUENCE [LARGE SCALE GENOMIC DNA]</scope>
    <source>
        <strain evidence="2 3">GM-16</strain>
    </source>
</reference>
<dbReference type="Proteomes" id="UP000283003">
    <property type="component" value="Unassembled WGS sequence"/>
</dbReference>
<evidence type="ECO:0000256" key="1">
    <source>
        <dbReference type="SAM" id="MobiDB-lite"/>
    </source>
</evidence>
<comment type="caution">
    <text evidence="2">The sequence shown here is derived from an EMBL/GenBank/DDBJ whole genome shotgun (WGS) entry which is preliminary data.</text>
</comment>
<dbReference type="EMBL" id="RXOL01000001">
    <property type="protein sequence ID" value="RVQ68851.1"/>
    <property type="molecule type" value="Genomic_DNA"/>
</dbReference>
<evidence type="ECO:0000313" key="2">
    <source>
        <dbReference type="EMBL" id="RVQ68851.1"/>
    </source>
</evidence>
<keyword evidence="3" id="KW-1185">Reference proteome</keyword>
<evidence type="ECO:0008006" key="4">
    <source>
        <dbReference type="Google" id="ProtNLM"/>
    </source>
</evidence>
<proteinExistence type="predicted"/>
<dbReference type="InterPro" id="IPR036086">
    <property type="entry name" value="ParB/Sulfiredoxin_sf"/>
</dbReference>
<dbReference type="OrthoDB" id="8266067at2"/>
<dbReference type="SUPFAM" id="SSF110849">
    <property type="entry name" value="ParB/Sulfiredoxin"/>
    <property type="match status" value="1"/>
</dbReference>
<feature type="region of interest" description="Disordered" evidence="1">
    <location>
        <begin position="263"/>
        <end position="301"/>
    </location>
</feature>
<protein>
    <recommendedName>
        <fullName evidence="4">ParB/Sulfiredoxin domain-containing protein</fullName>
    </recommendedName>
</protein>
<gene>
    <name evidence="2" type="ORF">EKN06_01070</name>
</gene>
<dbReference type="AlphaFoldDB" id="A0A437GZQ0"/>
<accession>A0A437GZQ0</accession>